<gene>
    <name evidence="1" type="ORF">F5X68DRAFT_26976</name>
</gene>
<comment type="caution">
    <text evidence="1">The sequence shown here is derived from an EMBL/GenBank/DDBJ whole genome shotgun (WGS) entry which is preliminary data.</text>
</comment>
<proteinExistence type="predicted"/>
<name>A0A9P8V804_9PEZI</name>
<protein>
    <submittedName>
        <fullName evidence="1">Uncharacterized protein</fullName>
    </submittedName>
</protein>
<sequence>MAWGGRMKARGPGAFRVHMVECWVVPSTTNHQHGNGQVRAFLTAFSLESPHMERRAIVASCLAPKIPPVVVCLQGGKRGGSRKANPSHAKGKRWVSCAISFSTPDSIFLLLLRGPVTALFSPPQSSTSTLSQWMGDPHHVGLGVPIPLFSIPCFHPKGPADCALRNVSLPYPWRTGTVRLGLWMTTKLLFLRASIDYSSSCRSPEAAFCHGLLPHHESCS</sequence>
<evidence type="ECO:0000313" key="2">
    <source>
        <dbReference type="Proteomes" id="UP000770015"/>
    </source>
</evidence>
<dbReference type="Proteomes" id="UP000770015">
    <property type="component" value="Unassembled WGS sequence"/>
</dbReference>
<organism evidence="1 2">
    <name type="scientific">Plectosphaerella plurivora</name>
    <dbReference type="NCBI Taxonomy" id="936078"/>
    <lineage>
        <taxon>Eukaryota</taxon>
        <taxon>Fungi</taxon>
        <taxon>Dikarya</taxon>
        <taxon>Ascomycota</taxon>
        <taxon>Pezizomycotina</taxon>
        <taxon>Sordariomycetes</taxon>
        <taxon>Hypocreomycetidae</taxon>
        <taxon>Glomerellales</taxon>
        <taxon>Plectosphaerellaceae</taxon>
        <taxon>Plectosphaerella</taxon>
    </lineage>
</organism>
<evidence type="ECO:0000313" key="1">
    <source>
        <dbReference type="EMBL" id="KAH6681152.1"/>
    </source>
</evidence>
<dbReference type="AlphaFoldDB" id="A0A9P8V804"/>
<accession>A0A9P8V804</accession>
<reference evidence="1" key="1">
    <citation type="journal article" date="2021" name="Nat. Commun.">
        <title>Genetic determinants of endophytism in the Arabidopsis root mycobiome.</title>
        <authorList>
            <person name="Mesny F."/>
            <person name="Miyauchi S."/>
            <person name="Thiergart T."/>
            <person name="Pickel B."/>
            <person name="Atanasova L."/>
            <person name="Karlsson M."/>
            <person name="Huettel B."/>
            <person name="Barry K.W."/>
            <person name="Haridas S."/>
            <person name="Chen C."/>
            <person name="Bauer D."/>
            <person name="Andreopoulos W."/>
            <person name="Pangilinan J."/>
            <person name="LaButti K."/>
            <person name="Riley R."/>
            <person name="Lipzen A."/>
            <person name="Clum A."/>
            <person name="Drula E."/>
            <person name="Henrissat B."/>
            <person name="Kohler A."/>
            <person name="Grigoriev I.V."/>
            <person name="Martin F.M."/>
            <person name="Hacquard S."/>
        </authorList>
    </citation>
    <scope>NUCLEOTIDE SEQUENCE</scope>
    <source>
        <strain evidence="1">MPI-SDFR-AT-0117</strain>
    </source>
</reference>
<dbReference type="EMBL" id="JAGSXJ010000019">
    <property type="protein sequence ID" value="KAH6681152.1"/>
    <property type="molecule type" value="Genomic_DNA"/>
</dbReference>
<keyword evidence="2" id="KW-1185">Reference proteome</keyword>